<dbReference type="SMART" id="SM00014">
    <property type="entry name" value="acidPPc"/>
    <property type="match status" value="1"/>
</dbReference>
<keyword evidence="6" id="KW-0256">Endoplasmic reticulum</keyword>
<comment type="subcellular location">
    <subcellularLocation>
        <location evidence="6">Endoplasmic reticulum membrane</location>
        <topology evidence="6">Multi-pass membrane protein</topology>
    </subcellularLocation>
    <subcellularLocation>
        <location evidence="1">Membrane</location>
        <topology evidence="1">Multi-pass membrane protein</topology>
    </subcellularLocation>
</comment>
<dbReference type="Gene3D" id="1.20.144.10">
    <property type="entry name" value="Phosphatidic acid phosphatase type 2/haloperoxidase"/>
    <property type="match status" value="1"/>
</dbReference>
<comment type="function">
    <text evidence="6">Required for efficient N-glycosylation. Necessary for maintaining optimal levels of dolichol-linked oligosaccharides. Hydrolyzes dolichyl pyrophosphate at a very high rate and dolichyl monophosphate at a much lower rate. Does not act on phosphatidate.</text>
</comment>
<feature type="transmembrane region" description="Helical" evidence="6">
    <location>
        <begin position="110"/>
        <end position="130"/>
    </location>
</feature>
<dbReference type="InParanoid" id="A0A5J5EY01"/>
<dbReference type="FunCoup" id="A0A5J5EY01">
    <property type="interactions" value="380"/>
</dbReference>
<keyword evidence="4 6" id="KW-1133">Transmembrane helix</keyword>
<dbReference type="Proteomes" id="UP000326924">
    <property type="component" value="Unassembled WGS sequence"/>
</dbReference>
<dbReference type="SUPFAM" id="SSF48317">
    <property type="entry name" value="Acid phosphatase/Vanadium-dependent haloperoxidase"/>
    <property type="match status" value="1"/>
</dbReference>
<dbReference type="PANTHER" id="PTHR11247">
    <property type="entry name" value="PALMITOYL-PROTEIN THIOESTERASE/DOLICHYLDIPHOSPHATASE 1"/>
    <property type="match status" value="1"/>
</dbReference>
<dbReference type="GO" id="GO:0006487">
    <property type="term" value="P:protein N-linked glycosylation"/>
    <property type="evidence" value="ECO:0007669"/>
    <property type="project" value="UniProtKB-UniRule"/>
</dbReference>
<evidence type="ECO:0000256" key="3">
    <source>
        <dbReference type="ARBA" id="ARBA00022801"/>
    </source>
</evidence>
<accession>A0A5J5EY01</accession>
<comment type="pathway">
    <text evidence="6">Protein modification; protein glycosylation.</text>
</comment>
<evidence type="ECO:0000256" key="1">
    <source>
        <dbReference type="ARBA" id="ARBA00004141"/>
    </source>
</evidence>
<dbReference type="OrthoDB" id="302705at2759"/>
<feature type="transmembrane region" description="Helical" evidence="6">
    <location>
        <begin position="77"/>
        <end position="95"/>
    </location>
</feature>
<feature type="domain" description="Phosphatidic acid phosphatase type 2/haloperoxidase" evidence="7">
    <location>
        <begin position="42"/>
        <end position="153"/>
    </location>
</feature>
<evidence type="ECO:0000313" key="9">
    <source>
        <dbReference type="Proteomes" id="UP000326924"/>
    </source>
</evidence>
<reference evidence="8 9" key="1">
    <citation type="submission" date="2019-09" db="EMBL/GenBank/DDBJ databases">
        <title>Draft genome of the ectomycorrhizal ascomycete Sphaerosporella brunnea.</title>
        <authorList>
            <consortium name="DOE Joint Genome Institute"/>
            <person name="Benucci G.M."/>
            <person name="Marozzi G."/>
            <person name="Antonielli L."/>
            <person name="Sanchez S."/>
            <person name="Marco P."/>
            <person name="Wang X."/>
            <person name="Falini L.B."/>
            <person name="Barry K."/>
            <person name="Haridas S."/>
            <person name="Lipzen A."/>
            <person name="Labutti K."/>
            <person name="Grigoriev I.V."/>
            <person name="Murat C."/>
            <person name="Martin F."/>
            <person name="Albertini E."/>
            <person name="Donnini D."/>
            <person name="Bonito G."/>
        </authorList>
    </citation>
    <scope>NUCLEOTIDE SEQUENCE [LARGE SCALE GENOMIC DNA]</scope>
    <source>
        <strain evidence="8 9">Sb_GMNB300</strain>
    </source>
</reference>
<dbReference type="EMBL" id="VXIS01000078">
    <property type="protein sequence ID" value="KAA8907531.1"/>
    <property type="molecule type" value="Genomic_DNA"/>
</dbReference>
<gene>
    <name evidence="8" type="ORF">FN846DRAFT_946776</name>
</gene>
<proteinExistence type="inferred from homology"/>
<dbReference type="AlphaFoldDB" id="A0A5J5EY01"/>
<evidence type="ECO:0000256" key="2">
    <source>
        <dbReference type="ARBA" id="ARBA00022692"/>
    </source>
</evidence>
<keyword evidence="9" id="KW-1185">Reference proteome</keyword>
<feature type="transmembrane region" description="Helical" evidence="6">
    <location>
        <begin position="137"/>
        <end position="155"/>
    </location>
</feature>
<organism evidence="8 9">
    <name type="scientific">Sphaerosporella brunnea</name>
    <dbReference type="NCBI Taxonomy" id="1250544"/>
    <lineage>
        <taxon>Eukaryota</taxon>
        <taxon>Fungi</taxon>
        <taxon>Dikarya</taxon>
        <taxon>Ascomycota</taxon>
        <taxon>Pezizomycotina</taxon>
        <taxon>Pezizomycetes</taxon>
        <taxon>Pezizales</taxon>
        <taxon>Pyronemataceae</taxon>
        <taxon>Sphaerosporella</taxon>
    </lineage>
</organism>
<dbReference type="EC" id="3.6.1.43" evidence="6"/>
<evidence type="ECO:0000313" key="8">
    <source>
        <dbReference type="EMBL" id="KAA8907531.1"/>
    </source>
</evidence>
<dbReference type="GO" id="GO:0047874">
    <property type="term" value="F:dolichyldiphosphatase activity"/>
    <property type="evidence" value="ECO:0007669"/>
    <property type="project" value="UniProtKB-UniRule"/>
</dbReference>
<dbReference type="PANTHER" id="PTHR11247:SF1">
    <property type="entry name" value="DOLICHYLDIPHOSPHATASE 1"/>
    <property type="match status" value="1"/>
</dbReference>
<dbReference type="GO" id="GO:0004601">
    <property type="term" value="F:peroxidase activity"/>
    <property type="evidence" value="ECO:0007669"/>
    <property type="project" value="UniProtKB-KW"/>
</dbReference>
<comment type="catalytic activity">
    <reaction evidence="6">
        <text>a di-trans,poly-cis-dolichyl diphosphate + H2O = a di-trans,poly-cis-dolichyl phosphate + phosphate + H(+)</text>
        <dbReference type="Rhea" id="RHEA:14385"/>
        <dbReference type="Rhea" id="RHEA-COMP:19498"/>
        <dbReference type="Rhea" id="RHEA-COMP:19506"/>
        <dbReference type="ChEBI" id="CHEBI:15377"/>
        <dbReference type="ChEBI" id="CHEBI:15378"/>
        <dbReference type="ChEBI" id="CHEBI:43474"/>
        <dbReference type="ChEBI" id="CHEBI:57497"/>
        <dbReference type="ChEBI" id="CHEBI:57683"/>
        <dbReference type="EC" id="3.6.1.43"/>
    </reaction>
</comment>
<keyword evidence="2 6" id="KW-0812">Transmembrane</keyword>
<evidence type="ECO:0000256" key="5">
    <source>
        <dbReference type="ARBA" id="ARBA00023136"/>
    </source>
</evidence>
<name>A0A5J5EY01_9PEZI</name>
<evidence type="ECO:0000259" key="7">
    <source>
        <dbReference type="SMART" id="SM00014"/>
    </source>
</evidence>
<protein>
    <recommendedName>
        <fullName evidence="6">Dolichyldiphosphatase</fullName>
        <ecNumber evidence="6">3.6.1.43</ecNumber>
    </recommendedName>
</protein>
<dbReference type="GO" id="GO:0005789">
    <property type="term" value="C:endoplasmic reticulum membrane"/>
    <property type="evidence" value="ECO:0007669"/>
    <property type="project" value="UniProtKB-SubCell"/>
</dbReference>
<comment type="caution">
    <text evidence="8">The sequence shown here is derived from an EMBL/GenBank/DDBJ whole genome shotgun (WGS) entry which is preliminary data.</text>
</comment>
<comment type="similarity">
    <text evidence="6">Belongs to the dolichyldiphosphatase family.</text>
</comment>
<keyword evidence="5 6" id="KW-0472">Membrane</keyword>
<keyword evidence="8" id="KW-0575">Peroxidase</keyword>
<dbReference type="Pfam" id="PF01569">
    <property type="entry name" value="PAP2"/>
    <property type="match status" value="1"/>
</dbReference>
<dbReference type="InterPro" id="IPR039667">
    <property type="entry name" value="Dolichyldiphosphatase_PAP2"/>
</dbReference>
<feature type="transmembrane region" description="Helical" evidence="6">
    <location>
        <begin position="31"/>
        <end position="56"/>
    </location>
</feature>
<dbReference type="InterPro" id="IPR036938">
    <property type="entry name" value="PAP2/HPO_sf"/>
</dbReference>
<keyword evidence="3 6" id="KW-0378">Hydrolase</keyword>
<sequence length="206" mass="22400">MTASYAAGQPPLASLSLTHVYYSPEDPLSLVSAWLALLPQAMMIVYLACEAANFVLKRIIREERPKLMHGKGYGMPSSHAQFSAFFALYLVLLLLRRNLGGGELPGWRRAVYAVAAVTGSVAVAASRVYLNYHTPKQVVVGYAAGLVCALGWYAVTSAARTIRGGKLWDAMLGLGACLWIRDRCLKVDLVVAGWNAARNGTEKKKR</sequence>
<dbReference type="GO" id="GO:0008610">
    <property type="term" value="P:lipid biosynthetic process"/>
    <property type="evidence" value="ECO:0007669"/>
    <property type="project" value="TreeGrafter"/>
</dbReference>
<dbReference type="UniPathway" id="UPA00378"/>
<keyword evidence="8" id="KW-0560">Oxidoreductase</keyword>
<evidence type="ECO:0000256" key="4">
    <source>
        <dbReference type="ARBA" id="ARBA00022989"/>
    </source>
</evidence>
<dbReference type="InterPro" id="IPR000326">
    <property type="entry name" value="PAP2/HPO"/>
</dbReference>
<evidence type="ECO:0000256" key="6">
    <source>
        <dbReference type="RuleBase" id="RU367078"/>
    </source>
</evidence>
<dbReference type="CDD" id="cd03382">
    <property type="entry name" value="PAP2_dolichyldiphosphatase"/>
    <property type="match status" value="1"/>
</dbReference>